<reference evidence="4" key="1">
    <citation type="submission" date="2020-10" db="EMBL/GenBank/DDBJ databases">
        <authorList>
            <person name="Han B."/>
            <person name="Lu T."/>
            <person name="Zhao Q."/>
            <person name="Huang X."/>
            <person name="Zhao Y."/>
        </authorList>
    </citation>
    <scope>NUCLEOTIDE SEQUENCE</scope>
</reference>
<evidence type="ECO:0000256" key="3">
    <source>
        <dbReference type="SAM" id="SignalP"/>
    </source>
</evidence>
<feature type="signal peptide" evidence="3">
    <location>
        <begin position="1"/>
        <end position="15"/>
    </location>
</feature>
<dbReference type="OrthoDB" id="695454at2759"/>
<feature type="region of interest" description="Disordered" evidence="2">
    <location>
        <begin position="171"/>
        <end position="214"/>
    </location>
</feature>
<sequence>MSLFCSFGFSFSSWACPVLNLDDYLAAVKRIECANEEDGDGADMEVDGHEVEQQQYLNGKALYDVSSGAPRKHGCLAIANGAVKSSDVRAAGREISVRPSNSVTMQDMSREMEELRRANGRLQRENREKDNALQQNKVLVGLVLNLYQEAGRVVPKKRYDTCPLHKAIATRSSHAVSDSANNGNDVGHTNGDLYAANVDNNQGSDNNGDHASIM</sequence>
<evidence type="ECO:0000313" key="5">
    <source>
        <dbReference type="Proteomes" id="UP000604825"/>
    </source>
</evidence>
<dbReference type="EMBL" id="CAJGYO010000001">
    <property type="protein sequence ID" value="CAD6205884.1"/>
    <property type="molecule type" value="Genomic_DNA"/>
</dbReference>
<evidence type="ECO:0000256" key="1">
    <source>
        <dbReference type="SAM" id="Coils"/>
    </source>
</evidence>
<evidence type="ECO:0000256" key="2">
    <source>
        <dbReference type="SAM" id="MobiDB-lite"/>
    </source>
</evidence>
<evidence type="ECO:0000313" key="4">
    <source>
        <dbReference type="EMBL" id="CAD6205884.1"/>
    </source>
</evidence>
<name>A0A811MFX2_9POAL</name>
<keyword evidence="3" id="KW-0732">Signal</keyword>
<accession>A0A811MFX2</accession>
<keyword evidence="1" id="KW-0175">Coiled coil</keyword>
<keyword evidence="5" id="KW-1185">Reference proteome</keyword>
<dbReference type="Proteomes" id="UP000604825">
    <property type="component" value="Unassembled WGS sequence"/>
</dbReference>
<organism evidence="4 5">
    <name type="scientific">Miscanthus lutarioriparius</name>
    <dbReference type="NCBI Taxonomy" id="422564"/>
    <lineage>
        <taxon>Eukaryota</taxon>
        <taxon>Viridiplantae</taxon>
        <taxon>Streptophyta</taxon>
        <taxon>Embryophyta</taxon>
        <taxon>Tracheophyta</taxon>
        <taxon>Spermatophyta</taxon>
        <taxon>Magnoliopsida</taxon>
        <taxon>Liliopsida</taxon>
        <taxon>Poales</taxon>
        <taxon>Poaceae</taxon>
        <taxon>PACMAD clade</taxon>
        <taxon>Panicoideae</taxon>
        <taxon>Andropogonodae</taxon>
        <taxon>Andropogoneae</taxon>
        <taxon>Saccharinae</taxon>
        <taxon>Miscanthus</taxon>
    </lineage>
</organism>
<dbReference type="AlphaFoldDB" id="A0A811MFX2"/>
<feature type="compositionally biased region" description="Polar residues" evidence="2">
    <location>
        <begin position="171"/>
        <end position="184"/>
    </location>
</feature>
<comment type="caution">
    <text evidence="4">The sequence shown here is derived from an EMBL/GenBank/DDBJ whole genome shotgun (WGS) entry which is preliminary data.</text>
</comment>
<gene>
    <name evidence="4" type="ORF">NCGR_LOCUS3652</name>
</gene>
<feature type="coiled-coil region" evidence="1">
    <location>
        <begin position="105"/>
        <end position="135"/>
    </location>
</feature>
<feature type="chain" id="PRO_5032882638" evidence="3">
    <location>
        <begin position="16"/>
        <end position="214"/>
    </location>
</feature>
<protein>
    <submittedName>
        <fullName evidence="4">Uncharacterized protein</fullName>
    </submittedName>
</protein>
<proteinExistence type="predicted"/>